<reference evidence="11 12" key="1">
    <citation type="journal article" date="2021" name="ISME Commun">
        <title>Automated analysis of genomic sequences facilitates high-throughput and comprehensive description of bacteria.</title>
        <authorList>
            <person name="Hitch T.C.A."/>
        </authorList>
    </citation>
    <scope>NUCLEOTIDE SEQUENCE [LARGE SCALE GENOMIC DNA]</scope>
    <source>
        <strain evidence="11 12">Sanger_04</strain>
    </source>
</reference>
<keyword evidence="2" id="KW-0813">Transport</keyword>
<dbReference type="EMBL" id="JAOQKC010000030">
    <property type="protein sequence ID" value="MCU6698351.1"/>
    <property type="molecule type" value="Genomic_DNA"/>
</dbReference>
<feature type="transmembrane region" description="Helical" evidence="10">
    <location>
        <begin position="266"/>
        <end position="285"/>
    </location>
</feature>
<gene>
    <name evidence="11" type="ORF">OCV63_15880</name>
</gene>
<feature type="transmembrane region" description="Helical" evidence="10">
    <location>
        <begin position="6"/>
        <end position="33"/>
    </location>
</feature>
<sequence length="292" mass="31029">MLLQQLLGGISIGFIYAIVAVGYSLVFGVLGIMNMAHASTFTLGAHFILMFITMNFGVIPGFIASLILTGIINMCYDSFILSPLRSRPGGTGITVLITAIGFNYILQNLCLVIWGSERKAFPNIFNFGTLQLFGYAIDSTQVSIIIVSVVLLALLSYLLYGTNFGLAMRAIQQNMKASKLMGINTKIVISVTFFISGASAVVASFMVASYYQLVYPTMGITLGAKAFASAVLGGLGLLHGAAVGGLVIGILECIAVMVFGGTYRDAVAFIILILVLCVKPTGLFGKKIDQKV</sequence>
<evidence type="ECO:0000256" key="3">
    <source>
        <dbReference type="ARBA" id="ARBA00022475"/>
    </source>
</evidence>
<keyword evidence="4" id="KW-0997">Cell inner membrane</keyword>
<dbReference type="PANTHER" id="PTHR11795">
    <property type="entry name" value="BRANCHED-CHAIN AMINO ACID TRANSPORT SYSTEM PERMEASE PROTEIN LIVH"/>
    <property type="match status" value="1"/>
</dbReference>
<keyword evidence="6" id="KW-0029">Amino-acid transport</keyword>
<evidence type="ECO:0000256" key="7">
    <source>
        <dbReference type="ARBA" id="ARBA00022989"/>
    </source>
</evidence>
<feature type="transmembrane region" description="Helical" evidence="10">
    <location>
        <begin position="242"/>
        <end position="260"/>
    </location>
</feature>
<evidence type="ECO:0000256" key="9">
    <source>
        <dbReference type="ARBA" id="ARBA00037998"/>
    </source>
</evidence>
<evidence type="ECO:0000256" key="10">
    <source>
        <dbReference type="SAM" id="Phobius"/>
    </source>
</evidence>
<evidence type="ECO:0000313" key="12">
    <source>
        <dbReference type="Proteomes" id="UP001652461"/>
    </source>
</evidence>
<keyword evidence="3" id="KW-1003">Cell membrane</keyword>
<feature type="transmembrane region" description="Helical" evidence="10">
    <location>
        <begin position="143"/>
        <end position="166"/>
    </location>
</feature>
<evidence type="ECO:0000256" key="6">
    <source>
        <dbReference type="ARBA" id="ARBA00022970"/>
    </source>
</evidence>
<protein>
    <submittedName>
        <fullName evidence="11">Branched-chain amino acid ABC transporter permease</fullName>
    </submittedName>
</protein>
<keyword evidence="12" id="KW-1185">Reference proteome</keyword>
<dbReference type="PANTHER" id="PTHR11795:SF371">
    <property type="entry name" value="HIGH-AFFINITY BRANCHED-CHAIN AMINO ACID TRANSPORT SYSTEM PERMEASE PROTEIN LIVH"/>
    <property type="match status" value="1"/>
</dbReference>
<dbReference type="CDD" id="cd06582">
    <property type="entry name" value="TM_PBP1_LivH_like"/>
    <property type="match status" value="1"/>
</dbReference>
<evidence type="ECO:0000256" key="2">
    <source>
        <dbReference type="ARBA" id="ARBA00022448"/>
    </source>
</evidence>
<dbReference type="Pfam" id="PF02653">
    <property type="entry name" value="BPD_transp_2"/>
    <property type="match status" value="1"/>
</dbReference>
<feature type="transmembrane region" description="Helical" evidence="10">
    <location>
        <begin position="45"/>
        <end position="72"/>
    </location>
</feature>
<feature type="transmembrane region" description="Helical" evidence="10">
    <location>
        <begin position="92"/>
        <end position="113"/>
    </location>
</feature>
<evidence type="ECO:0000256" key="5">
    <source>
        <dbReference type="ARBA" id="ARBA00022692"/>
    </source>
</evidence>
<evidence type="ECO:0000313" key="11">
    <source>
        <dbReference type="EMBL" id="MCU6698351.1"/>
    </source>
</evidence>
<keyword evidence="5 10" id="KW-0812">Transmembrane</keyword>
<name>A0ABT2S198_9FIRM</name>
<accession>A0ABT2S198</accession>
<evidence type="ECO:0000256" key="8">
    <source>
        <dbReference type="ARBA" id="ARBA00023136"/>
    </source>
</evidence>
<evidence type="ECO:0000256" key="4">
    <source>
        <dbReference type="ARBA" id="ARBA00022519"/>
    </source>
</evidence>
<comment type="subcellular location">
    <subcellularLocation>
        <location evidence="1">Cell membrane</location>
        <topology evidence="1">Multi-pass membrane protein</topology>
    </subcellularLocation>
</comment>
<dbReference type="Proteomes" id="UP001652461">
    <property type="component" value="Unassembled WGS sequence"/>
</dbReference>
<dbReference type="InterPro" id="IPR001851">
    <property type="entry name" value="ABC_transp_permease"/>
</dbReference>
<evidence type="ECO:0000256" key="1">
    <source>
        <dbReference type="ARBA" id="ARBA00004651"/>
    </source>
</evidence>
<comment type="caution">
    <text evidence="11">The sequence shown here is derived from an EMBL/GenBank/DDBJ whole genome shotgun (WGS) entry which is preliminary data.</text>
</comment>
<organism evidence="11 12">
    <name type="scientific">Laedolimicola ammoniilytica</name>
    <dbReference type="NCBI Taxonomy" id="2981771"/>
    <lineage>
        <taxon>Bacteria</taxon>
        <taxon>Bacillati</taxon>
        <taxon>Bacillota</taxon>
        <taxon>Clostridia</taxon>
        <taxon>Lachnospirales</taxon>
        <taxon>Lachnospiraceae</taxon>
        <taxon>Laedolimicola</taxon>
    </lineage>
</organism>
<dbReference type="InterPro" id="IPR052157">
    <property type="entry name" value="BCAA_transport_permease"/>
</dbReference>
<dbReference type="RefSeq" id="WP_158365239.1">
    <property type="nucleotide sequence ID" value="NZ_JAOQKC010000030.1"/>
</dbReference>
<feature type="transmembrane region" description="Helical" evidence="10">
    <location>
        <begin position="187"/>
        <end position="207"/>
    </location>
</feature>
<proteinExistence type="inferred from homology"/>
<comment type="similarity">
    <text evidence="9">Belongs to the binding-protein-dependent transport system permease family. LivHM subfamily.</text>
</comment>
<keyword evidence="8 10" id="KW-0472">Membrane</keyword>
<keyword evidence="7 10" id="KW-1133">Transmembrane helix</keyword>